<keyword evidence="9 16" id="KW-1133">Transmembrane helix</keyword>
<dbReference type="InterPro" id="IPR013519">
    <property type="entry name" value="Int_alpha_beta-p"/>
</dbReference>
<evidence type="ECO:0000259" key="17">
    <source>
        <dbReference type="PROSITE" id="PS50234"/>
    </source>
</evidence>
<dbReference type="PROSITE" id="PS00242">
    <property type="entry name" value="INTEGRIN_ALPHA"/>
    <property type="match status" value="1"/>
</dbReference>
<dbReference type="PRINTS" id="PR00453">
    <property type="entry name" value="VWFADOMAIN"/>
</dbReference>
<dbReference type="GO" id="GO:0009986">
    <property type="term" value="C:cell surface"/>
    <property type="evidence" value="ECO:0000318"/>
    <property type="project" value="GO_Central"/>
</dbReference>
<keyword evidence="14" id="KW-0325">Glycoprotein</keyword>
<organism evidence="18 19">
    <name type="scientific">Monodelphis domestica</name>
    <name type="common">Gray short-tailed opossum</name>
    <dbReference type="NCBI Taxonomy" id="13616"/>
    <lineage>
        <taxon>Eukaryota</taxon>
        <taxon>Metazoa</taxon>
        <taxon>Chordata</taxon>
        <taxon>Craniata</taxon>
        <taxon>Vertebrata</taxon>
        <taxon>Euteleostomi</taxon>
        <taxon>Mammalia</taxon>
        <taxon>Metatheria</taxon>
        <taxon>Didelphimorphia</taxon>
        <taxon>Didelphidae</taxon>
        <taxon>Monodelphis</taxon>
    </lineage>
</organism>
<dbReference type="InterPro" id="IPR048285">
    <property type="entry name" value="Integrin_alpha_Ig-like_2"/>
</dbReference>
<dbReference type="Pfam" id="PF21520">
    <property type="entry name" value="ITGAX-like_Ig_3"/>
    <property type="match status" value="1"/>
</dbReference>
<dbReference type="Bgee" id="ENSMODG00000002512">
    <property type="expression patterns" value="Expressed in lung and 13 other cell types or tissues"/>
</dbReference>
<keyword evidence="8 16" id="KW-0130">Cell adhesion</keyword>
<dbReference type="Proteomes" id="UP000002280">
    <property type="component" value="Chromosome 6"/>
</dbReference>
<dbReference type="eggNOG" id="KOG3637">
    <property type="taxonomic scope" value="Eukaryota"/>
</dbReference>
<keyword evidence="13 16" id="KW-0675">Receptor</keyword>
<evidence type="ECO:0000256" key="10">
    <source>
        <dbReference type="ARBA" id="ARBA00023037"/>
    </source>
</evidence>
<dbReference type="PROSITE" id="PS51470">
    <property type="entry name" value="FG_GAP"/>
    <property type="match status" value="5"/>
</dbReference>
<dbReference type="GO" id="GO:0046872">
    <property type="term" value="F:metal ion binding"/>
    <property type="evidence" value="ECO:0007669"/>
    <property type="project" value="UniProtKB-KW"/>
</dbReference>
<keyword evidence="12" id="KW-1015">Disulfide bond</keyword>
<evidence type="ECO:0000256" key="2">
    <source>
        <dbReference type="ARBA" id="ARBA00008054"/>
    </source>
</evidence>
<dbReference type="InterPro" id="IPR002035">
    <property type="entry name" value="VWF_A"/>
</dbReference>
<dbReference type="InterPro" id="IPR036465">
    <property type="entry name" value="vWFA_dom_sf"/>
</dbReference>
<feature type="signal peptide" evidence="16">
    <location>
        <begin position="1"/>
        <end position="17"/>
    </location>
</feature>
<feature type="repeat" description="FG-GAP" evidence="15">
    <location>
        <begin position="19"/>
        <end position="76"/>
    </location>
</feature>
<evidence type="ECO:0000256" key="11">
    <source>
        <dbReference type="ARBA" id="ARBA00023136"/>
    </source>
</evidence>
<feature type="repeat" description="FG-GAP" evidence="15">
    <location>
        <begin position="569"/>
        <end position="629"/>
    </location>
</feature>
<evidence type="ECO:0000313" key="18">
    <source>
        <dbReference type="Ensembl" id="ENSMODP00000003063.3"/>
    </source>
</evidence>
<proteinExistence type="inferred from homology"/>
<accession>F7B8W6</accession>
<dbReference type="KEGG" id="mdo:100016794"/>
<dbReference type="PANTHER" id="PTHR23220">
    <property type="entry name" value="INTEGRIN ALPHA"/>
    <property type="match status" value="1"/>
</dbReference>
<dbReference type="PROSITE" id="PS50234">
    <property type="entry name" value="VWFA"/>
    <property type="match status" value="1"/>
</dbReference>
<dbReference type="STRING" id="13616.ENSMODP00000003063"/>
<dbReference type="InParanoid" id="F7B8W6"/>
<keyword evidence="5 16" id="KW-0732">Signal</keyword>
<dbReference type="GeneID" id="100016794"/>
<evidence type="ECO:0000256" key="16">
    <source>
        <dbReference type="RuleBase" id="RU003762"/>
    </source>
</evidence>
<dbReference type="Pfam" id="PF00357">
    <property type="entry name" value="Integrin_alpha"/>
    <property type="match status" value="1"/>
</dbReference>
<dbReference type="SMART" id="SM00327">
    <property type="entry name" value="VWA"/>
    <property type="match status" value="1"/>
</dbReference>
<dbReference type="OrthoDB" id="5317514at2759"/>
<dbReference type="Pfam" id="PF08441">
    <property type="entry name" value="Integrin_A_Ig_1"/>
    <property type="match status" value="1"/>
</dbReference>
<evidence type="ECO:0000256" key="6">
    <source>
        <dbReference type="ARBA" id="ARBA00022737"/>
    </source>
</evidence>
<evidence type="ECO:0000256" key="5">
    <source>
        <dbReference type="ARBA" id="ARBA00022729"/>
    </source>
</evidence>
<dbReference type="FunFam" id="2.130.10.130:FF:000005">
    <property type="entry name" value="Integrin alpha L"/>
    <property type="match status" value="1"/>
</dbReference>
<dbReference type="FunFam" id="2.60.40.1460:FF:000001">
    <property type="entry name" value="Integrin, alpha V"/>
    <property type="match status" value="1"/>
</dbReference>
<reference evidence="18" key="2">
    <citation type="submission" date="2025-08" db="UniProtKB">
        <authorList>
            <consortium name="Ensembl"/>
        </authorList>
    </citation>
    <scope>IDENTIFICATION</scope>
</reference>
<keyword evidence="6" id="KW-0677">Repeat</keyword>
<dbReference type="InterPro" id="IPR013649">
    <property type="entry name" value="Integrin_alpha_Ig-like_1"/>
</dbReference>
<dbReference type="Gene3D" id="1.20.5.930">
    <property type="entry name" value="Bicelle-embedded integrin alpha(iib) transmembrane segment"/>
    <property type="match status" value="1"/>
</dbReference>
<dbReference type="Gene3D" id="3.40.50.410">
    <property type="entry name" value="von Willebrand factor, type A domain"/>
    <property type="match status" value="1"/>
</dbReference>
<dbReference type="Ensembl" id="ENSMODT00000003128.4">
    <property type="protein sequence ID" value="ENSMODP00000003063.3"/>
    <property type="gene ID" value="ENSMODG00000002512.4"/>
</dbReference>
<reference evidence="18 19" key="1">
    <citation type="journal article" date="2007" name="Nature">
        <title>Genome of the marsupial Monodelphis domestica reveals innovation in non-coding sequences.</title>
        <authorList>
            <person name="Mikkelsen T.S."/>
            <person name="Wakefield M.J."/>
            <person name="Aken B."/>
            <person name="Amemiya C.T."/>
            <person name="Chang J.L."/>
            <person name="Duke S."/>
            <person name="Garber M."/>
            <person name="Gentles A.J."/>
            <person name="Goodstadt L."/>
            <person name="Heger A."/>
            <person name="Jurka J."/>
            <person name="Kamal M."/>
            <person name="Mauceli E."/>
            <person name="Searle S.M."/>
            <person name="Sharpe T."/>
            <person name="Baker M.L."/>
            <person name="Batzer M.A."/>
            <person name="Benos P.V."/>
            <person name="Belov K."/>
            <person name="Clamp M."/>
            <person name="Cook A."/>
            <person name="Cuff J."/>
            <person name="Das R."/>
            <person name="Davidow L."/>
            <person name="Deakin J.E."/>
            <person name="Fazzari M.J."/>
            <person name="Glass J.L."/>
            <person name="Grabherr M."/>
            <person name="Greally J.M."/>
            <person name="Gu W."/>
            <person name="Hore T.A."/>
            <person name="Huttley G.A."/>
            <person name="Kleber M."/>
            <person name="Jirtle R.L."/>
            <person name="Koina E."/>
            <person name="Lee J.T."/>
            <person name="Mahony S."/>
            <person name="Marra M.A."/>
            <person name="Miller R.D."/>
            <person name="Nicholls R.D."/>
            <person name="Oda M."/>
            <person name="Papenfuss A.T."/>
            <person name="Parra Z.E."/>
            <person name="Pollock D.D."/>
            <person name="Ray D.A."/>
            <person name="Schein J.E."/>
            <person name="Speed T.P."/>
            <person name="Thompson K."/>
            <person name="VandeBerg J.L."/>
            <person name="Wade C.M."/>
            <person name="Walker J.A."/>
            <person name="Waters P.D."/>
            <person name="Webber C."/>
            <person name="Weidman J.R."/>
            <person name="Xie X."/>
            <person name="Zody M.C."/>
            <person name="Baldwin J."/>
            <person name="Abdouelleil A."/>
            <person name="Abdulkadir J."/>
            <person name="Abebe A."/>
            <person name="Abera B."/>
            <person name="Abreu J."/>
            <person name="Acer S.C."/>
            <person name="Aftuck L."/>
            <person name="Alexander A."/>
            <person name="An P."/>
            <person name="Anderson E."/>
            <person name="Anderson S."/>
            <person name="Arachi H."/>
            <person name="Azer M."/>
            <person name="Bachantsang P."/>
            <person name="Barry A."/>
            <person name="Bayul T."/>
            <person name="Berlin A."/>
            <person name="Bessette D."/>
            <person name="Bloom T."/>
            <person name="Bloom T."/>
            <person name="Boguslavskiy L."/>
            <person name="Bonnet C."/>
            <person name="Boukhgalter B."/>
            <person name="Bourzgui I."/>
            <person name="Brown A."/>
            <person name="Cahill P."/>
            <person name="Channer S."/>
            <person name="Cheshatsang Y."/>
            <person name="Chuda L."/>
            <person name="Citroen M."/>
            <person name="Collymore A."/>
            <person name="Cooke P."/>
            <person name="Costello M."/>
            <person name="D'Aco K."/>
            <person name="Daza R."/>
            <person name="De Haan G."/>
            <person name="DeGray S."/>
            <person name="DeMaso C."/>
            <person name="Dhargay N."/>
            <person name="Dooley K."/>
            <person name="Dooley E."/>
            <person name="Doricent M."/>
            <person name="Dorje P."/>
            <person name="Dorjee K."/>
            <person name="Dupes A."/>
            <person name="Elong R."/>
            <person name="Falk J."/>
            <person name="Farina A."/>
            <person name="Faro S."/>
            <person name="Ferguson D."/>
            <person name="Fisher S."/>
            <person name="Foley C.D."/>
            <person name="Franke A."/>
            <person name="Friedrich D."/>
            <person name="Gadbois L."/>
            <person name="Gearin G."/>
            <person name="Gearin C.R."/>
            <person name="Giannoukos G."/>
            <person name="Goode T."/>
            <person name="Graham J."/>
            <person name="Grandbois E."/>
            <person name="Grewal S."/>
            <person name="Gyaltsen K."/>
            <person name="Hafez N."/>
            <person name="Hagos B."/>
            <person name="Hall J."/>
            <person name="Henson C."/>
            <person name="Hollinger A."/>
            <person name="Honan T."/>
            <person name="Huard M.D."/>
            <person name="Hughes L."/>
            <person name="Hurhula B."/>
            <person name="Husby M.E."/>
            <person name="Kamat A."/>
            <person name="Kanga B."/>
            <person name="Kashin S."/>
            <person name="Khazanovich D."/>
            <person name="Kisner P."/>
            <person name="Lance K."/>
            <person name="Lara M."/>
            <person name="Lee W."/>
            <person name="Lennon N."/>
            <person name="Letendre F."/>
            <person name="LeVine R."/>
            <person name="Lipovsky A."/>
            <person name="Liu X."/>
            <person name="Liu J."/>
            <person name="Liu S."/>
            <person name="Lokyitsang T."/>
            <person name="Lokyitsang Y."/>
            <person name="Lubonja R."/>
            <person name="Lui A."/>
            <person name="MacDonald P."/>
            <person name="Magnisalis V."/>
            <person name="Maru K."/>
            <person name="Matthews C."/>
            <person name="McCusker W."/>
            <person name="McDonough S."/>
            <person name="Mehta T."/>
            <person name="Meldrim J."/>
            <person name="Meneus L."/>
            <person name="Mihai O."/>
            <person name="Mihalev A."/>
            <person name="Mihova T."/>
            <person name="Mittelman R."/>
            <person name="Mlenga V."/>
            <person name="Montmayeur A."/>
            <person name="Mulrain L."/>
            <person name="Navidi A."/>
            <person name="Naylor J."/>
            <person name="Negash T."/>
            <person name="Nguyen T."/>
            <person name="Nguyen N."/>
            <person name="Nicol R."/>
            <person name="Norbu C."/>
            <person name="Norbu N."/>
            <person name="Novod N."/>
            <person name="O'Neill B."/>
            <person name="Osman S."/>
            <person name="Markiewicz E."/>
            <person name="Oyono O.L."/>
            <person name="Patti C."/>
            <person name="Phunkhang P."/>
            <person name="Pierre F."/>
            <person name="Priest M."/>
            <person name="Raghuraman S."/>
            <person name="Rege F."/>
            <person name="Reyes R."/>
            <person name="Rise C."/>
            <person name="Rogov P."/>
            <person name="Ross K."/>
            <person name="Ryan E."/>
            <person name="Settipalli S."/>
            <person name="Shea T."/>
            <person name="Sherpa N."/>
            <person name="Shi L."/>
            <person name="Shih D."/>
            <person name="Sparrow T."/>
            <person name="Spaulding J."/>
            <person name="Stalker J."/>
            <person name="Stange-Thomann N."/>
            <person name="Stavropoulos S."/>
            <person name="Stone C."/>
            <person name="Strader C."/>
            <person name="Tesfaye S."/>
            <person name="Thomson T."/>
            <person name="Thoulutsang Y."/>
            <person name="Thoulutsang D."/>
            <person name="Topham K."/>
            <person name="Topping I."/>
            <person name="Tsamla T."/>
            <person name="Vassiliev H."/>
            <person name="Vo A."/>
            <person name="Wangchuk T."/>
            <person name="Wangdi T."/>
            <person name="Weiand M."/>
            <person name="Wilkinson J."/>
            <person name="Wilson A."/>
            <person name="Yadav S."/>
            <person name="Young G."/>
            <person name="Yu Q."/>
            <person name="Zembek L."/>
            <person name="Zhong D."/>
            <person name="Zimmer A."/>
            <person name="Zwirko Z."/>
            <person name="Jaffe D.B."/>
            <person name="Alvarez P."/>
            <person name="Brockman W."/>
            <person name="Butler J."/>
            <person name="Chin C."/>
            <person name="Gnerre S."/>
            <person name="MacCallum I."/>
            <person name="Graves J.A."/>
            <person name="Ponting C.P."/>
            <person name="Breen M."/>
            <person name="Samollow P.B."/>
            <person name="Lander E.S."/>
            <person name="Lindblad-Toh K."/>
        </authorList>
    </citation>
    <scope>NUCLEOTIDE SEQUENCE [LARGE SCALE GENOMIC DNA]</scope>
</reference>
<dbReference type="OMA" id="EITGDRW"/>
<keyword evidence="10 16" id="KW-0401">Integrin</keyword>
<evidence type="ECO:0000256" key="9">
    <source>
        <dbReference type="ARBA" id="ARBA00022989"/>
    </source>
</evidence>
<dbReference type="SUPFAM" id="SSF53300">
    <property type="entry name" value="vWA-like"/>
    <property type="match status" value="1"/>
</dbReference>
<feature type="repeat" description="FG-GAP" evidence="15">
    <location>
        <begin position="339"/>
        <end position="390"/>
    </location>
</feature>
<dbReference type="FunFam" id="1.20.5.930:FF:000004">
    <property type="entry name" value="Integrin subunit alpha M"/>
    <property type="match status" value="1"/>
</dbReference>
<protein>
    <submittedName>
        <fullName evidence="18">Integrin alpha-X</fullName>
    </submittedName>
</protein>
<dbReference type="GO" id="GO:0098609">
    <property type="term" value="P:cell-cell adhesion"/>
    <property type="evidence" value="ECO:0000318"/>
    <property type="project" value="GO_Central"/>
</dbReference>
<dbReference type="InterPro" id="IPR028994">
    <property type="entry name" value="Integrin_alpha_N"/>
</dbReference>
<evidence type="ECO:0000256" key="13">
    <source>
        <dbReference type="ARBA" id="ARBA00023170"/>
    </source>
</evidence>
<dbReference type="Gene3D" id="2.130.10.130">
    <property type="entry name" value="Integrin alpha, N-terminal"/>
    <property type="match status" value="1"/>
</dbReference>
<dbReference type="GO" id="GO:0008305">
    <property type="term" value="C:integrin complex"/>
    <property type="evidence" value="ECO:0000318"/>
    <property type="project" value="GO_Central"/>
</dbReference>
<evidence type="ECO:0000256" key="12">
    <source>
        <dbReference type="ARBA" id="ARBA00023157"/>
    </source>
</evidence>
<name>F7B8W6_MONDO</name>
<dbReference type="Pfam" id="PF20805">
    <property type="entry name" value="Integrin_A_Ig_2"/>
    <property type="match status" value="1"/>
</dbReference>
<dbReference type="SUPFAM" id="SSF69179">
    <property type="entry name" value="Integrin domains"/>
    <property type="match status" value="3"/>
</dbReference>
<evidence type="ECO:0000256" key="14">
    <source>
        <dbReference type="ARBA" id="ARBA00023180"/>
    </source>
</evidence>
<keyword evidence="3 16" id="KW-0812">Transmembrane</keyword>
<dbReference type="InterPro" id="IPR013517">
    <property type="entry name" value="FG-GAP"/>
</dbReference>
<dbReference type="GeneTree" id="ENSGT00940000154838"/>
<dbReference type="AlphaFoldDB" id="F7B8W6"/>
<feature type="chain" id="PRO_5001424434" evidence="16">
    <location>
        <begin position="18"/>
        <end position="1166"/>
    </location>
</feature>
<evidence type="ECO:0000256" key="15">
    <source>
        <dbReference type="PROSITE-ProRule" id="PRU00803"/>
    </source>
</evidence>
<feature type="domain" description="VWFA" evidence="17">
    <location>
        <begin position="150"/>
        <end position="328"/>
    </location>
</feature>
<dbReference type="Gene3D" id="2.60.40.1510">
    <property type="entry name" value="ntegrin, alpha v. Chain A, domain 3"/>
    <property type="match status" value="1"/>
</dbReference>
<evidence type="ECO:0000313" key="19">
    <source>
        <dbReference type="Proteomes" id="UP000002280"/>
    </source>
</evidence>
<dbReference type="InterPro" id="IPR000413">
    <property type="entry name" value="Integrin_alpha"/>
</dbReference>
<dbReference type="Pfam" id="PF00092">
    <property type="entry name" value="VWA"/>
    <property type="match status" value="1"/>
</dbReference>
<feature type="repeat" description="FG-GAP" evidence="15">
    <location>
        <begin position="443"/>
        <end position="503"/>
    </location>
</feature>
<dbReference type="InterPro" id="IPR018184">
    <property type="entry name" value="Integrin_alpha_C_CS"/>
</dbReference>
<dbReference type="Gene3D" id="2.60.40.1530">
    <property type="entry name" value="ntegrin, alpha v. Chain A, domain 4"/>
    <property type="match status" value="1"/>
</dbReference>
<evidence type="ECO:0000256" key="7">
    <source>
        <dbReference type="ARBA" id="ARBA00022837"/>
    </source>
</evidence>
<dbReference type="HOGENOM" id="CLU_004111_3_0_1"/>
<dbReference type="InterPro" id="IPR032695">
    <property type="entry name" value="Integrin_dom_sf"/>
</dbReference>
<dbReference type="Gene3D" id="2.60.40.1460">
    <property type="entry name" value="Integrin domains. Chain A, domain 2"/>
    <property type="match status" value="1"/>
</dbReference>
<keyword evidence="11 16" id="KW-0472">Membrane</keyword>
<dbReference type="PRINTS" id="PR01185">
    <property type="entry name" value="INTEGRINA"/>
</dbReference>
<keyword evidence="7" id="KW-0106">Calcium</keyword>
<feature type="repeat" description="FG-GAP" evidence="15">
    <location>
        <begin position="506"/>
        <end position="564"/>
    </location>
</feature>
<dbReference type="GO" id="GO:0007229">
    <property type="term" value="P:integrin-mediated signaling pathway"/>
    <property type="evidence" value="ECO:0000318"/>
    <property type="project" value="GO_Central"/>
</dbReference>
<gene>
    <name evidence="18" type="primary">LOC100016794</name>
</gene>
<dbReference type="PANTHER" id="PTHR23220:SF118">
    <property type="entry name" value="INTEGRIN ALPHA-X"/>
    <property type="match status" value="1"/>
</dbReference>
<keyword evidence="4" id="KW-0479">Metal-binding</keyword>
<dbReference type="FunCoup" id="F7B8W6">
    <property type="interactions" value="135"/>
</dbReference>
<evidence type="ECO:0000256" key="4">
    <source>
        <dbReference type="ARBA" id="ARBA00022723"/>
    </source>
</evidence>
<evidence type="ECO:0000256" key="1">
    <source>
        <dbReference type="ARBA" id="ARBA00004479"/>
    </source>
</evidence>
<dbReference type="InterPro" id="IPR048633">
    <property type="entry name" value="ITGAX-like_Ig_3"/>
</dbReference>
<dbReference type="Pfam" id="PF01839">
    <property type="entry name" value="FG-GAP"/>
    <property type="match status" value="2"/>
</dbReference>
<dbReference type="SUPFAM" id="SSF69318">
    <property type="entry name" value="Integrin alpha N-terminal domain"/>
    <property type="match status" value="1"/>
</dbReference>
<evidence type="ECO:0000256" key="8">
    <source>
        <dbReference type="ARBA" id="ARBA00022889"/>
    </source>
</evidence>
<dbReference type="GO" id="GO:0038023">
    <property type="term" value="F:signaling receptor activity"/>
    <property type="evidence" value="ECO:0000318"/>
    <property type="project" value="GO_Central"/>
</dbReference>
<sequence>MMSAALFLLIALASSDAFNLDTEYPTIFQADGAEFGHTVVLYEGSRLVVGAPLERTSFNQTGQLYNCEYGIRNCEPIPMHIPPEAVDMSLGLSLTASTKPSQILACGPTIHQACGVNTYMKGFCFVLNSNLQQRQKYPAALQKCPKQDTDIAFLIDGSGSISSSDFQKMKNFVKAMISQFEKPSTQFSLMQFASNFKIHFTFEKFKNSHDPRRLVDEITQLSGVTKTASGIKKVINELFQKTRGARQYATKILIVITDGEKYDDPLEYSQVIPTAEKAGIIRYAIGVGEAFERPSSRQELEEIASEPSKDHIFWVDNFGALSNIQNQLKEKIFAIEGTQSRDSISFQHEMSQEGFSVAVTPEGPALGAVGSFDWSGGVFLYSLTGSSTYIKASSEDKDMNDAYLGYATEAFIWNIAPSLVLGAPRYQHVGKVVLFINRRGTWEQKAEVKGTQIGSYFGATLCPVDVNRDSNTDLILIGAPHYYEQNHGGQVSICVLPVQKAKWQCNNILRGQQGHPFGRFGAALAVLGDINGDKLTDVAVGAPGEEENHGAIYVFHGVFGFSINPSYSQRISGSVLSPTLQYFGQSLSGGQDVTQDGLMDVAVGAHGQVLLFRTQPVLNVKVSIEFMPMELARSVYDCQKQEATNIEAGSATVCLNIKKIIQDRLGDIQSSVSYDLALDPGRLSPRAIFDETKNRILKRVKTLKLGDHCENVKLLLPECVEDSVTPIVLRFNFSLEGIPIDLSGNLRPVLAMGSQNHFTEALPFEKNCGEDHICKDDLSVIFSYPGLQTLLVGHSLELDVEVTVSNQGEDSYRTVVTFEYPPGLSYRRVSVTQISMHQRLSFRLTCDSAVVSDSENLRSSSCNINHPIFRMGAKITFIATFDVSPTANLGDQILIKATVSSENNMPMTSKNVFQLKLPVKYATYVVIRSIEDSTKYLNFSVSEMNQSNITEYKYRVNNLGQRDLPVHINFWVPMELNKVSVWNLTEIIIHPQDSSINCAQEIKEPSHSDFLTHIQKTPVLNCSIAVCLKIICDIPTFNIQEELLFTIKGNLTFDWVSQTLQKKLSFMSSADIIFNELKYSQLPGQEAFLRTQIETVVEQYKIHDPIPLILGSTVGGLLLLALITTALYKLGFFKRQYKNMMKDEAEDVALKEESGPTAPSATATLS</sequence>
<evidence type="ECO:0000256" key="3">
    <source>
        <dbReference type="ARBA" id="ARBA00022692"/>
    </source>
</evidence>
<feature type="transmembrane region" description="Helical" evidence="16">
    <location>
        <begin position="1108"/>
        <end position="1132"/>
    </location>
</feature>
<keyword evidence="19" id="KW-1185">Reference proteome</keyword>
<dbReference type="SMART" id="SM00191">
    <property type="entry name" value="Int_alpha"/>
    <property type="match status" value="5"/>
</dbReference>
<comment type="similarity">
    <text evidence="2 16">Belongs to the integrin alpha chain family.</text>
</comment>
<comment type="subcellular location">
    <subcellularLocation>
        <location evidence="1 16">Membrane</location>
        <topology evidence="1 16">Single-pass type I membrane protein</topology>
    </subcellularLocation>
</comment>
<dbReference type="FunFam" id="3.40.50.410:FF:000067">
    <property type="entry name" value="Integrin alpha M"/>
    <property type="match status" value="1"/>
</dbReference>
<reference evidence="18" key="3">
    <citation type="submission" date="2025-09" db="UniProtKB">
        <authorList>
            <consortium name="Ensembl"/>
        </authorList>
    </citation>
    <scope>IDENTIFICATION</scope>
</reference>